<sequence>MQIAVAKCKSMQNMLLHTLLLIPLSANQRLNKKDCQNEKAP</sequence>
<reference evidence="1" key="1">
    <citation type="submission" date="2022-01" db="EMBL/GenBank/DDBJ databases">
        <authorList>
            <person name="Lagorce A."/>
        </authorList>
    </citation>
    <scope>NUCLEOTIDE SEQUENCE</scope>
    <source>
        <strain evidence="1">Th15_F1_D04</strain>
    </source>
</reference>
<dbReference type="Proteomes" id="UP001295420">
    <property type="component" value="Unassembled WGS sequence"/>
</dbReference>
<name>A0AAU9Q3S9_9VIBR</name>
<comment type="caution">
    <text evidence="1">The sequence shown here is derived from an EMBL/GenBank/DDBJ whole genome shotgun (WGS) entry which is preliminary data.</text>
</comment>
<gene>
    <name evidence="1" type="ORF">THF1D04_150034</name>
</gene>
<evidence type="ECO:0000313" key="1">
    <source>
        <dbReference type="EMBL" id="CAH1523473.1"/>
    </source>
</evidence>
<organism evidence="1 2">
    <name type="scientific">Vibrio owensii</name>
    <dbReference type="NCBI Taxonomy" id="696485"/>
    <lineage>
        <taxon>Bacteria</taxon>
        <taxon>Pseudomonadati</taxon>
        <taxon>Pseudomonadota</taxon>
        <taxon>Gammaproteobacteria</taxon>
        <taxon>Vibrionales</taxon>
        <taxon>Vibrionaceae</taxon>
        <taxon>Vibrio</taxon>
    </lineage>
</organism>
<proteinExistence type="predicted"/>
<dbReference type="AlphaFoldDB" id="A0AAU9Q3S9"/>
<protein>
    <submittedName>
        <fullName evidence="1">Uncharacterized protein</fullName>
    </submittedName>
</protein>
<dbReference type="EMBL" id="CAKMTQ010000007">
    <property type="protein sequence ID" value="CAH1523473.1"/>
    <property type="molecule type" value="Genomic_DNA"/>
</dbReference>
<accession>A0AAU9Q3S9</accession>
<evidence type="ECO:0000313" key="2">
    <source>
        <dbReference type="Proteomes" id="UP001295420"/>
    </source>
</evidence>